<accession>A0A843UNI3</accession>
<comment type="caution">
    <text evidence="2">The sequence shown here is derived from an EMBL/GenBank/DDBJ whole genome shotgun (WGS) entry which is preliminary data.</text>
</comment>
<name>A0A843UNI3_COLES</name>
<evidence type="ECO:0000313" key="2">
    <source>
        <dbReference type="EMBL" id="MQL83384.1"/>
    </source>
</evidence>
<proteinExistence type="predicted"/>
<feature type="non-terminal residue" evidence="2">
    <location>
        <position position="1"/>
    </location>
</feature>
<dbReference type="Proteomes" id="UP000652761">
    <property type="component" value="Unassembled WGS sequence"/>
</dbReference>
<organism evidence="2 3">
    <name type="scientific">Colocasia esculenta</name>
    <name type="common">Wild taro</name>
    <name type="synonym">Arum esculentum</name>
    <dbReference type="NCBI Taxonomy" id="4460"/>
    <lineage>
        <taxon>Eukaryota</taxon>
        <taxon>Viridiplantae</taxon>
        <taxon>Streptophyta</taxon>
        <taxon>Embryophyta</taxon>
        <taxon>Tracheophyta</taxon>
        <taxon>Spermatophyta</taxon>
        <taxon>Magnoliopsida</taxon>
        <taxon>Liliopsida</taxon>
        <taxon>Araceae</taxon>
        <taxon>Aroideae</taxon>
        <taxon>Colocasieae</taxon>
        <taxon>Colocasia</taxon>
    </lineage>
</organism>
<evidence type="ECO:0000313" key="3">
    <source>
        <dbReference type="Proteomes" id="UP000652761"/>
    </source>
</evidence>
<evidence type="ECO:0000256" key="1">
    <source>
        <dbReference type="SAM" id="MobiDB-lite"/>
    </source>
</evidence>
<protein>
    <submittedName>
        <fullName evidence="2">Uncharacterized protein</fullName>
    </submittedName>
</protein>
<keyword evidence="3" id="KW-1185">Reference proteome</keyword>
<sequence length="68" mass="7843">MWRSSWQLGKQEIPTPSRSSSPLCLLRPAQTVILKSTKGRRRRTREEDVLLVVDPKLPSHQELLHTTP</sequence>
<dbReference type="AlphaFoldDB" id="A0A843UNI3"/>
<feature type="region of interest" description="Disordered" evidence="1">
    <location>
        <begin position="1"/>
        <end position="22"/>
    </location>
</feature>
<gene>
    <name evidence="2" type="ORF">Taro_015877</name>
</gene>
<dbReference type="EMBL" id="NMUH01000692">
    <property type="protein sequence ID" value="MQL83384.1"/>
    <property type="molecule type" value="Genomic_DNA"/>
</dbReference>
<reference evidence="2" key="1">
    <citation type="submission" date="2017-07" db="EMBL/GenBank/DDBJ databases">
        <title>Taro Niue Genome Assembly and Annotation.</title>
        <authorList>
            <person name="Atibalentja N."/>
            <person name="Keating K."/>
            <person name="Fields C.J."/>
        </authorList>
    </citation>
    <scope>NUCLEOTIDE SEQUENCE</scope>
    <source>
        <strain evidence="2">Niue_2</strain>
        <tissue evidence="2">Leaf</tissue>
    </source>
</reference>